<keyword evidence="1" id="KW-0732">Signal</keyword>
<dbReference type="AlphaFoldDB" id="A0A7V2ZIF8"/>
<comment type="caution">
    <text evidence="2">The sequence shown here is derived from an EMBL/GenBank/DDBJ whole genome shotgun (WGS) entry which is preliminary data.</text>
</comment>
<evidence type="ECO:0000313" key="2">
    <source>
        <dbReference type="EMBL" id="HFI90552.1"/>
    </source>
</evidence>
<protein>
    <recommendedName>
        <fullName evidence="3">Outer membrane protein beta-barrel domain-containing protein</fullName>
    </recommendedName>
</protein>
<reference evidence="2" key="1">
    <citation type="journal article" date="2020" name="mSystems">
        <title>Genome- and Community-Level Interaction Insights into Carbon Utilization and Element Cycling Functions of Hydrothermarchaeota in Hydrothermal Sediment.</title>
        <authorList>
            <person name="Zhou Z."/>
            <person name="Liu Y."/>
            <person name="Xu W."/>
            <person name="Pan J."/>
            <person name="Luo Z.H."/>
            <person name="Li M."/>
        </authorList>
    </citation>
    <scope>NUCLEOTIDE SEQUENCE [LARGE SCALE GENOMIC DNA]</scope>
    <source>
        <strain evidence="2">SpSt-479</strain>
    </source>
</reference>
<accession>A0A7V2ZIF8</accession>
<evidence type="ECO:0008006" key="3">
    <source>
        <dbReference type="Google" id="ProtNLM"/>
    </source>
</evidence>
<gene>
    <name evidence="2" type="ORF">ENS31_03350</name>
</gene>
<proteinExistence type="predicted"/>
<dbReference type="EMBL" id="DSUJ01000008">
    <property type="protein sequence ID" value="HFI90552.1"/>
    <property type="molecule type" value="Genomic_DNA"/>
</dbReference>
<feature type="chain" id="PRO_5031035828" description="Outer membrane protein beta-barrel domain-containing protein" evidence="1">
    <location>
        <begin position="18"/>
        <end position="163"/>
    </location>
</feature>
<name>A0A7V2ZIF8_9BACT</name>
<feature type="signal peptide" evidence="1">
    <location>
        <begin position="1"/>
        <end position="17"/>
    </location>
</feature>
<evidence type="ECO:0000256" key="1">
    <source>
        <dbReference type="SAM" id="SignalP"/>
    </source>
</evidence>
<organism evidence="2">
    <name type="scientific">Ignavibacterium album</name>
    <dbReference type="NCBI Taxonomy" id="591197"/>
    <lineage>
        <taxon>Bacteria</taxon>
        <taxon>Pseudomonadati</taxon>
        <taxon>Ignavibacteriota</taxon>
        <taxon>Ignavibacteria</taxon>
        <taxon>Ignavibacteriales</taxon>
        <taxon>Ignavibacteriaceae</taxon>
        <taxon>Ignavibacterium</taxon>
    </lineage>
</organism>
<sequence length="163" mass="18972">MKKFLILLCLISSLSFAQFKDNGFPTETPRDGIYNKSSNFLFDFLNSENFSMKHSFSMSYSAFAGQGIALGVYTNSMMYKFSDNLNVQLDASIINSPYSTFGKDFQSSINGLYISRAAVNYKPWNDVYITLQYRNLPFYYNNPYYNGYRSYYNPFFNDYFTGF</sequence>